<dbReference type="GO" id="GO:0010420">
    <property type="term" value="F:polyprenyldihydroxybenzoate methyltransferase activity"/>
    <property type="evidence" value="ECO:0007669"/>
    <property type="project" value="TreeGrafter"/>
</dbReference>
<proteinExistence type="predicted"/>
<dbReference type="EMBL" id="AP023287">
    <property type="protein sequence ID" value="BCI51385.1"/>
    <property type="molecule type" value="Genomic_DNA"/>
</dbReference>
<dbReference type="InterPro" id="IPR029063">
    <property type="entry name" value="SAM-dependent_MTases_sf"/>
</dbReference>
<dbReference type="Gene3D" id="3.40.50.150">
    <property type="entry name" value="Vaccinia Virus protein VP39"/>
    <property type="match status" value="1"/>
</dbReference>
<dbReference type="CDD" id="cd02440">
    <property type="entry name" value="AdoMet_MTases"/>
    <property type="match status" value="1"/>
</dbReference>
<evidence type="ECO:0000313" key="3">
    <source>
        <dbReference type="Proteomes" id="UP000515734"/>
    </source>
</evidence>
<organism evidence="2 3">
    <name type="scientific">Mycolicibacterium litorale</name>
    <dbReference type="NCBI Taxonomy" id="758802"/>
    <lineage>
        <taxon>Bacteria</taxon>
        <taxon>Bacillati</taxon>
        <taxon>Actinomycetota</taxon>
        <taxon>Actinomycetes</taxon>
        <taxon>Mycobacteriales</taxon>
        <taxon>Mycobacteriaceae</taxon>
        <taxon>Mycolicibacterium</taxon>
    </lineage>
</organism>
<dbReference type="InterPro" id="IPR025714">
    <property type="entry name" value="Methyltranfer_dom"/>
</dbReference>
<evidence type="ECO:0000313" key="2">
    <source>
        <dbReference type="EMBL" id="BCI51385.1"/>
    </source>
</evidence>
<accession>A0A6S6NZ87</accession>
<protein>
    <recommendedName>
        <fullName evidence="1">Methyltransferase domain-containing protein</fullName>
    </recommendedName>
</protein>
<name>A0A6S6NZ87_9MYCO</name>
<dbReference type="PANTHER" id="PTHR43464">
    <property type="entry name" value="METHYLTRANSFERASE"/>
    <property type="match status" value="1"/>
</dbReference>
<dbReference type="Pfam" id="PF13847">
    <property type="entry name" value="Methyltransf_31"/>
    <property type="match status" value="1"/>
</dbReference>
<evidence type="ECO:0000259" key="1">
    <source>
        <dbReference type="Pfam" id="PF13847"/>
    </source>
</evidence>
<feature type="domain" description="Methyltransferase" evidence="1">
    <location>
        <begin position="53"/>
        <end position="164"/>
    </location>
</feature>
<dbReference type="AlphaFoldDB" id="A0A6S6NZ87"/>
<reference evidence="2 3" key="1">
    <citation type="submission" date="2020-07" db="EMBL/GenBank/DDBJ databases">
        <title>Complete genome sequence of Mycolicibacterium litorale like strain isolated from cardiac implantable electronic device infection.</title>
        <authorList>
            <person name="Fukano H."/>
            <person name="Miyama H."/>
            <person name="Hoshino Y."/>
        </authorList>
    </citation>
    <scope>NUCLEOTIDE SEQUENCE [LARGE SCALE GENOMIC DNA]</scope>
    <source>
        <strain evidence="2 3">NIIDNTM18</strain>
    </source>
</reference>
<gene>
    <name evidence="2" type="ORF">NIIDNTM18_06630</name>
</gene>
<dbReference type="SUPFAM" id="SSF53335">
    <property type="entry name" value="S-adenosyl-L-methionine-dependent methyltransferases"/>
    <property type="match status" value="1"/>
</dbReference>
<dbReference type="PANTHER" id="PTHR43464:SF23">
    <property type="entry name" value="JUVENILE HORMONE ACID O-METHYLTRANSFERASE"/>
    <property type="match status" value="1"/>
</dbReference>
<sequence>MSDQRRLSTAAQGYAVNDYPLGYTKQEFARLERQGSVFRDFTLDVLRRAGLAPGMRVLDIGCGVGDVSLLAADLVGPAGAVLGVDRSPESATVARQRAIAAAHAGQARFVVSEIDDFFDSDPDAAPFDAVIGRLVLMYQTDPAGTVRRLVEMLRSGGTVAFLEYAMPMYRSVPPVPLFDLNCQLAVATMARAGVEIDMGSKLANVLVDAGLPVPSAALGGYAGSGPDCLAYAYVTDVLRSVAPVGEHFELFTAAEIGLDTLTERMAAEAAERNAFLMLPPLVGVWARKP</sequence>
<dbReference type="RefSeq" id="WP_185294354.1">
    <property type="nucleotide sequence ID" value="NZ_AP023287.1"/>
</dbReference>
<dbReference type="Proteomes" id="UP000515734">
    <property type="component" value="Chromosome"/>
</dbReference>